<dbReference type="Proteomes" id="UP000053119">
    <property type="component" value="Unassembled WGS sequence"/>
</dbReference>
<proteinExistence type="predicted"/>
<gene>
    <name evidence="1" type="ORF">Z169_03634</name>
</gene>
<feature type="non-terminal residue" evidence="1">
    <location>
        <position position="55"/>
    </location>
</feature>
<keyword evidence="2" id="KW-1185">Reference proteome</keyword>
<evidence type="ECO:0008006" key="3">
    <source>
        <dbReference type="Google" id="ProtNLM"/>
    </source>
</evidence>
<feature type="non-terminal residue" evidence="1">
    <location>
        <position position="1"/>
    </location>
</feature>
<dbReference type="AlphaFoldDB" id="A0A091JUV2"/>
<dbReference type="EMBL" id="KK501487">
    <property type="protein sequence ID" value="KFP15351.1"/>
    <property type="molecule type" value="Genomic_DNA"/>
</dbReference>
<accession>A0A091JUV2</accession>
<evidence type="ECO:0000313" key="1">
    <source>
        <dbReference type="EMBL" id="KFP15351.1"/>
    </source>
</evidence>
<organism evidence="1 2">
    <name type="scientific">Egretta garzetta</name>
    <name type="common">Little egret</name>
    <dbReference type="NCBI Taxonomy" id="188379"/>
    <lineage>
        <taxon>Eukaryota</taxon>
        <taxon>Metazoa</taxon>
        <taxon>Chordata</taxon>
        <taxon>Craniata</taxon>
        <taxon>Vertebrata</taxon>
        <taxon>Euteleostomi</taxon>
        <taxon>Archelosauria</taxon>
        <taxon>Archosauria</taxon>
        <taxon>Dinosauria</taxon>
        <taxon>Saurischia</taxon>
        <taxon>Theropoda</taxon>
        <taxon>Coelurosauria</taxon>
        <taxon>Aves</taxon>
        <taxon>Neognathae</taxon>
        <taxon>Neoaves</taxon>
        <taxon>Aequornithes</taxon>
        <taxon>Pelecaniformes</taxon>
        <taxon>Ardeidae</taxon>
        <taxon>Egretta</taxon>
    </lineage>
</organism>
<name>A0A091JUV2_EGRGA</name>
<evidence type="ECO:0000313" key="2">
    <source>
        <dbReference type="Proteomes" id="UP000053119"/>
    </source>
</evidence>
<sequence length="55" mass="6500">NGFKLEQGRFRLEVRKKFFTMRVVKHWNRLPREVVEAPSLEAFKARLDGALSNLI</sequence>
<protein>
    <recommendedName>
        <fullName evidence="3">Nidogen G2 beta-barrel domain-containing protein</fullName>
    </recommendedName>
</protein>
<reference evidence="1 2" key="1">
    <citation type="submission" date="2014-04" db="EMBL/GenBank/DDBJ databases">
        <title>Genome evolution of avian class.</title>
        <authorList>
            <person name="Zhang G."/>
            <person name="Li C."/>
        </authorList>
    </citation>
    <scope>NUCLEOTIDE SEQUENCE [LARGE SCALE GENOMIC DNA]</scope>
    <source>
        <strain evidence="1">BGI_Z169</strain>
    </source>
</reference>